<reference evidence="1" key="1">
    <citation type="submission" date="2021-01" db="EMBL/GenBank/DDBJ databases">
        <authorList>
            <consortium name="Genoscope - CEA"/>
            <person name="William W."/>
        </authorList>
    </citation>
    <scope>NUCLEOTIDE SEQUENCE</scope>
</reference>
<keyword evidence="2" id="KW-1185">Reference proteome</keyword>
<proteinExistence type="predicted"/>
<organism evidence="1 2">
    <name type="scientific">Paramecium octaurelia</name>
    <dbReference type="NCBI Taxonomy" id="43137"/>
    <lineage>
        <taxon>Eukaryota</taxon>
        <taxon>Sar</taxon>
        <taxon>Alveolata</taxon>
        <taxon>Ciliophora</taxon>
        <taxon>Intramacronucleata</taxon>
        <taxon>Oligohymenophorea</taxon>
        <taxon>Peniculida</taxon>
        <taxon>Parameciidae</taxon>
        <taxon>Paramecium</taxon>
    </lineage>
</organism>
<protein>
    <submittedName>
        <fullName evidence="1">Uncharacterized protein</fullName>
    </submittedName>
</protein>
<sequence length="135" mass="15759">MILDLLQDISEFCNQIYDQSQFVLLIKDSKPLESKIQKQIVLFLVNTTLGKLQINYCIKQRLSELCKLVTNMSLVTIKSQLLNDRRKFSGQEITAVKYFHLLKLTYFYTVDKSLNRAFLYLIVSAKLSNIKFLPD</sequence>
<evidence type="ECO:0000313" key="1">
    <source>
        <dbReference type="EMBL" id="CAD8150343.1"/>
    </source>
</evidence>
<gene>
    <name evidence="1" type="ORF">POCTA_138.1.T0230285</name>
</gene>
<evidence type="ECO:0000313" key="2">
    <source>
        <dbReference type="Proteomes" id="UP000683925"/>
    </source>
</evidence>
<accession>A0A8S1TEL1</accession>
<comment type="caution">
    <text evidence="1">The sequence shown here is derived from an EMBL/GenBank/DDBJ whole genome shotgun (WGS) entry which is preliminary data.</text>
</comment>
<dbReference type="Proteomes" id="UP000683925">
    <property type="component" value="Unassembled WGS sequence"/>
</dbReference>
<name>A0A8S1TEL1_PAROT</name>
<dbReference type="EMBL" id="CAJJDP010000023">
    <property type="protein sequence ID" value="CAD8150343.1"/>
    <property type="molecule type" value="Genomic_DNA"/>
</dbReference>
<dbReference type="AlphaFoldDB" id="A0A8S1TEL1"/>